<dbReference type="InterPro" id="IPR011659">
    <property type="entry name" value="WD40"/>
</dbReference>
<feature type="domain" description="OmpA-like" evidence="6">
    <location>
        <begin position="519"/>
        <end position="641"/>
    </location>
</feature>
<evidence type="ECO:0000313" key="7">
    <source>
        <dbReference type="EMBL" id="NER18156.1"/>
    </source>
</evidence>
<dbReference type="Proteomes" id="UP000474296">
    <property type="component" value="Unassembled WGS sequence"/>
</dbReference>
<keyword evidence="5" id="KW-0732">Signal</keyword>
<dbReference type="SUPFAM" id="SSF103088">
    <property type="entry name" value="OmpA-like"/>
    <property type="match status" value="1"/>
</dbReference>
<feature type="signal peptide" evidence="5">
    <location>
        <begin position="1"/>
        <end position="18"/>
    </location>
</feature>
<dbReference type="PANTHER" id="PTHR30329">
    <property type="entry name" value="STATOR ELEMENT OF FLAGELLAR MOTOR COMPLEX"/>
    <property type="match status" value="1"/>
</dbReference>
<dbReference type="GO" id="GO:0009279">
    <property type="term" value="C:cell outer membrane"/>
    <property type="evidence" value="ECO:0007669"/>
    <property type="project" value="UniProtKB-SubCell"/>
</dbReference>
<dbReference type="RefSeq" id="WP_164032834.1">
    <property type="nucleotide sequence ID" value="NZ_JAABOQ010000005.1"/>
</dbReference>
<dbReference type="PRINTS" id="PR01021">
    <property type="entry name" value="OMPADOMAIN"/>
</dbReference>
<dbReference type="SUPFAM" id="SSF82171">
    <property type="entry name" value="DPP6 N-terminal domain-like"/>
    <property type="match status" value="1"/>
</dbReference>
<dbReference type="AlphaFoldDB" id="A0A6M0CJP4"/>
<reference evidence="7 8" key="1">
    <citation type="submission" date="2020-01" db="EMBL/GenBank/DDBJ databases">
        <title>Spongiivirga citrea KCTC 32990T.</title>
        <authorList>
            <person name="Wang G."/>
        </authorList>
    </citation>
    <scope>NUCLEOTIDE SEQUENCE [LARGE SCALE GENOMIC DNA]</scope>
    <source>
        <strain evidence="7 8">KCTC 32990</strain>
    </source>
</reference>
<dbReference type="InterPro" id="IPR006665">
    <property type="entry name" value="OmpA-like"/>
</dbReference>
<evidence type="ECO:0000259" key="6">
    <source>
        <dbReference type="PROSITE" id="PS51123"/>
    </source>
</evidence>
<dbReference type="Gene3D" id="1.25.40.10">
    <property type="entry name" value="Tetratricopeptide repeat domain"/>
    <property type="match status" value="1"/>
</dbReference>
<evidence type="ECO:0000313" key="8">
    <source>
        <dbReference type="Proteomes" id="UP000474296"/>
    </source>
</evidence>
<keyword evidence="8" id="KW-1185">Reference proteome</keyword>
<dbReference type="Pfam" id="PF07676">
    <property type="entry name" value="PD40"/>
    <property type="match status" value="3"/>
</dbReference>
<gene>
    <name evidence="7" type="ORF">GWK10_13100</name>
</gene>
<comment type="subcellular location">
    <subcellularLocation>
        <location evidence="1">Cell outer membrane</location>
    </subcellularLocation>
</comment>
<keyword evidence="2 4" id="KW-0472">Membrane</keyword>
<evidence type="ECO:0000256" key="2">
    <source>
        <dbReference type="ARBA" id="ARBA00023136"/>
    </source>
</evidence>
<evidence type="ECO:0000256" key="4">
    <source>
        <dbReference type="PROSITE-ProRule" id="PRU00473"/>
    </source>
</evidence>
<protein>
    <submittedName>
        <fullName evidence="7">OmpA family protein</fullName>
    </submittedName>
</protein>
<dbReference type="CDD" id="cd07185">
    <property type="entry name" value="OmpA_C-like"/>
    <property type="match status" value="1"/>
</dbReference>
<dbReference type="PANTHER" id="PTHR30329:SF21">
    <property type="entry name" value="LIPOPROTEIN YIAD-RELATED"/>
    <property type="match status" value="1"/>
</dbReference>
<evidence type="ECO:0000256" key="5">
    <source>
        <dbReference type="SAM" id="SignalP"/>
    </source>
</evidence>
<evidence type="ECO:0000256" key="3">
    <source>
        <dbReference type="ARBA" id="ARBA00023237"/>
    </source>
</evidence>
<dbReference type="PROSITE" id="PS51123">
    <property type="entry name" value="OMPA_2"/>
    <property type="match status" value="1"/>
</dbReference>
<evidence type="ECO:0000256" key="1">
    <source>
        <dbReference type="ARBA" id="ARBA00004442"/>
    </source>
</evidence>
<dbReference type="InterPro" id="IPR011042">
    <property type="entry name" value="6-blade_b-propeller_TolB-like"/>
</dbReference>
<dbReference type="Pfam" id="PF00691">
    <property type="entry name" value="OmpA"/>
    <property type="match status" value="1"/>
</dbReference>
<organism evidence="7 8">
    <name type="scientific">Spongiivirga citrea</name>
    <dbReference type="NCBI Taxonomy" id="1481457"/>
    <lineage>
        <taxon>Bacteria</taxon>
        <taxon>Pseudomonadati</taxon>
        <taxon>Bacteroidota</taxon>
        <taxon>Flavobacteriia</taxon>
        <taxon>Flavobacteriales</taxon>
        <taxon>Flavobacteriaceae</taxon>
        <taxon>Spongiivirga</taxon>
    </lineage>
</organism>
<keyword evidence="3" id="KW-0998">Cell outer membrane</keyword>
<name>A0A6M0CJP4_9FLAO</name>
<dbReference type="InterPro" id="IPR050330">
    <property type="entry name" value="Bact_OuterMem_StrucFunc"/>
</dbReference>
<dbReference type="InterPro" id="IPR011990">
    <property type="entry name" value="TPR-like_helical_dom_sf"/>
</dbReference>
<accession>A0A6M0CJP4</accession>
<comment type="caution">
    <text evidence="7">The sequence shown here is derived from an EMBL/GenBank/DDBJ whole genome shotgun (WGS) entry which is preliminary data.</text>
</comment>
<dbReference type="SUPFAM" id="SSF48452">
    <property type="entry name" value="TPR-like"/>
    <property type="match status" value="1"/>
</dbReference>
<dbReference type="EMBL" id="JAABOQ010000005">
    <property type="protein sequence ID" value="NER18156.1"/>
    <property type="molecule type" value="Genomic_DNA"/>
</dbReference>
<dbReference type="Gene3D" id="2.120.10.30">
    <property type="entry name" value="TolB, C-terminal domain"/>
    <property type="match status" value="1"/>
</dbReference>
<dbReference type="Gene3D" id="3.30.1330.60">
    <property type="entry name" value="OmpA-like domain"/>
    <property type="match status" value="1"/>
</dbReference>
<dbReference type="InterPro" id="IPR006664">
    <property type="entry name" value="OMP_bac"/>
</dbReference>
<sequence length="641" mass="72232">MKLTASLILVMISLFAFAQEQETEADKAYDNYNYNKAINEYEREVKNGEKSVKIFKRLGDSYYFNAKLVEANKWYEQLMALNKEIEPEYFYRYSQTLKSVKKYDEANVYLQKFTELNSTDRRAILYRENPDYLEDIGAQSGRYNISAVPFNTPNADFSPMVVGDKLIFSSSLNKSLFTKFIHEWDAKPFIDLYEVSLNPDAEAGQTPKKLKGRINTSFHESSTTFTADGNTVYFTRNSLLKEQGGTLNRLRLYRATRKKDRWVEVEPLPFTDHKHTYAHPALSADGKKLYFASDMPGTKGYGDIYVVDVLEDGGFSKPRNLGDVINTEGRETFPYISAEGKLYFASDGHLGLGGLDVFTVRLDENSAPTTNVVNVGSPVNSPKDDFSFIINDSTKKGFFASNREGGKGDDDIYSFVETKPIVEKIDLIVSGSVKSKDENEIIDTATVQLIDEAGVVLEEVIVTNGNYTFTTDATKNHLIRAKADDYVTNEIVVAKTDKAATVNIDVVLEFDKAITDVNDDLSKILQLQVIYFEFDSAIIQEGDSLAQLDKVVEVMNLYPQIKMEVRSHTDSRADDAYNMALSNRRAESTVQYLISKGIDANRLSGKGFGESQLINQCANDIPCSKEDHELNRRSEFVILSQ</sequence>
<proteinExistence type="predicted"/>
<feature type="chain" id="PRO_5026806044" evidence="5">
    <location>
        <begin position="19"/>
        <end position="641"/>
    </location>
</feature>
<dbReference type="InterPro" id="IPR036737">
    <property type="entry name" value="OmpA-like_sf"/>
</dbReference>